<organism evidence="1 2">
    <name type="scientific">Taklimakanibacter albus</name>
    <dbReference type="NCBI Taxonomy" id="2800327"/>
    <lineage>
        <taxon>Bacteria</taxon>
        <taxon>Pseudomonadati</taxon>
        <taxon>Pseudomonadota</taxon>
        <taxon>Alphaproteobacteria</taxon>
        <taxon>Hyphomicrobiales</taxon>
        <taxon>Aestuariivirgaceae</taxon>
        <taxon>Taklimakanibacter</taxon>
    </lineage>
</organism>
<proteinExistence type="predicted"/>
<reference evidence="1" key="1">
    <citation type="submission" date="2021-01" db="EMBL/GenBank/DDBJ databases">
        <authorList>
            <person name="Sun Q."/>
        </authorList>
    </citation>
    <scope>NUCLEOTIDE SEQUENCE</scope>
    <source>
        <strain evidence="1">YIM B02566</strain>
    </source>
</reference>
<dbReference type="EMBL" id="JAENHL010000006">
    <property type="protein sequence ID" value="MBK1865669.1"/>
    <property type="molecule type" value="Genomic_DNA"/>
</dbReference>
<protein>
    <submittedName>
        <fullName evidence="1">Thiamine/thiamine pyrophosphate ABC transporter permease ThiP</fullName>
    </submittedName>
</protein>
<evidence type="ECO:0000313" key="1">
    <source>
        <dbReference type="EMBL" id="MBK1865669.1"/>
    </source>
</evidence>
<dbReference type="Proteomes" id="UP000616151">
    <property type="component" value="Unassembled WGS sequence"/>
</dbReference>
<comment type="caution">
    <text evidence="1">The sequence shown here is derived from an EMBL/GenBank/DDBJ whole genome shotgun (WGS) entry which is preliminary data.</text>
</comment>
<accession>A0ACC5QZ58</accession>
<gene>
    <name evidence="1" type="ORF">JHL16_04845</name>
</gene>
<sequence length="518" mass="54488">MIDTSKGALLAASPTLAAILVAVAVGLLPVATIGIGEGLVTGHIADPYVLRILWFTLLQAGLSTLLSVAFAIPVALALARVDFRGRRLLLRLFALPLALPAIVVILGIVAVYGRTGWVSTLTGSPINIYGLSGILLAHVFFNLPLATRLLLQQVESIPPESWRLAAQLDFTQQARFRLIEWPQLRASLPGVASLIFLLCAASFAVVLTLGGGPSATTLEVGIYQALRFDYDPARATILSLAQLILCGLFVLLAGHYAQAAQNWPALKGISERYETHSRGGTLALFFIIAIAAIFVGAPIAAIITSGIVADFVWPAVIRAILTSLAVALPAAALSLVLAWPLARASAKAVSPTARSLLNLSALLTLIVPPAVMATGWFITASRAGLALSAAPYLVIAMNALMALPFALGTLAPAMQQSMAQHDRLCASLGIKGLRRLTLIDLPVLRRPLGLAAAMAFMLSLGDLTAITLFGSQNLMTLPALIYAQMGSYRIDAAAGTAFVLALFTMAIITLLDKWSGRA</sequence>
<keyword evidence="2" id="KW-1185">Reference proteome</keyword>
<name>A0ACC5QZ58_9HYPH</name>
<evidence type="ECO:0000313" key="2">
    <source>
        <dbReference type="Proteomes" id="UP000616151"/>
    </source>
</evidence>